<accession>A0A516RF72</accession>
<proteinExistence type="predicted"/>
<gene>
    <name evidence="1" type="ORF">FH965_30165</name>
</gene>
<evidence type="ECO:0000313" key="1">
    <source>
        <dbReference type="EMBL" id="QDQ14312.1"/>
    </source>
</evidence>
<dbReference type="EMBL" id="CP040916">
    <property type="protein sequence ID" value="QDQ14312.1"/>
    <property type="molecule type" value="Genomic_DNA"/>
</dbReference>
<evidence type="ECO:0000313" key="2">
    <source>
        <dbReference type="Proteomes" id="UP000316806"/>
    </source>
</evidence>
<dbReference type="RefSeq" id="WP_144321524.1">
    <property type="nucleotide sequence ID" value="NZ_CP040916.1"/>
</dbReference>
<name>A0A516RF72_STRST</name>
<dbReference type="Proteomes" id="UP000316806">
    <property type="component" value="Chromosome"/>
</dbReference>
<protein>
    <submittedName>
        <fullName evidence="1">Uncharacterized protein</fullName>
    </submittedName>
</protein>
<organism evidence="1 2">
    <name type="scientific">Streptomyces spectabilis</name>
    <dbReference type="NCBI Taxonomy" id="68270"/>
    <lineage>
        <taxon>Bacteria</taxon>
        <taxon>Bacillati</taxon>
        <taxon>Actinomycetota</taxon>
        <taxon>Actinomycetes</taxon>
        <taxon>Kitasatosporales</taxon>
        <taxon>Streptomycetaceae</taxon>
        <taxon>Streptomyces</taxon>
    </lineage>
</organism>
<reference evidence="1 2" key="1">
    <citation type="journal article" date="2019" name="J. Ind. Microbiol. Biotechnol.">
        <title>The complete genomic sequence of Streptomyces spectabilis NRRL-2792 and identification of secondary metabolite biosynthetic gene clusters.</title>
        <authorList>
            <person name="Sinha A."/>
            <person name="Phillips-Salemka S."/>
            <person name="Niraula T.A."/>
            <person name="Short K.A."/>
            <person name="Niraula N.P."/>
        </authorList>
    </citation>
    <scope>NUCLEOTIDE SEQUENCE [LARGE SCALE GENOMIC DNA]</scope>
    <source>
        <strain evidence="1 2">NRRL 2792</strain>
    </source>
</reference>
<dbReference type="AlphaFoldDB" id="A0A516RF72"/>
<sequence length="122" mass="13752">MTQFQDPDQERRMTGPWYENLEGNARLVAQVYDHGDGSCTIQVSDGRWLTLDGRSKLLAVEHYIDREAVDLNAAVRSLGFDVDSDAKEWNYTGAACWFDPSEWTGENTESYGIAVTERGPTE</sequence>